<evidence type="ECO:0000256" key="2">
    <source>
        <dbReference type="ARBA" id="ARBA00022723"/>
    </source>
</evidence>
<dbReference type="InterPro" id="IPR017896">
    <property type="entry name" value="4Fe4S_Fe-S-bd"/>
</dbReference>
<dbReference type="GO" id="GO:0051539">
    <property type="term" value="F:4 iron, 4 sulfur cluster binding"/>
    <property type="evidence" value="ECO:0007669"/>
    <property type="project" value="UniProtKB-KW"/>
</dbReference>
<dbReference type="PROSITE" id="PS00198">
    <property type="entry name" value="4FE4S_FER_1"/>
    <property type="match status" value="1"/>
</dbReference>
<keyword evidence="4" id="KW-0411">Iron-sulfur</keyword>
<dbReference type="eggNOG" id="arCOG02447">
    <property type="taxonomic scope" value="Archaea"/>
</dbReference>
<proteinExistence type="predicted"/>
<dbReference type="KEGG" id="mpd:MCP_1114"/>
<dbReference type="InterPro" id="IPR007160">
    <property type="entry name" value="DUF362"/>
</dbReference>
<sequence>MAYEVTIARCDSYDDTLVKKSIEESLAPLGGLGSVVKKGDRVLIKLNLLAAKPPEAAVTTHPSVVKAVVRMVQELGAVPIVGDSPGGRSTGTSYKSLLKTTGIQQVIDETGCEAARFDDETVEVITESARSFKKLKLAKAVVDADVIISLPKLKTHTLAYFTGAIKMLYGYLPGITKTEYHLHTARDVNMFAGLLLDIHEARKPDITIMDAIVGMEGAGPQHGSPRSIGLILASKSCTALDFVATTIAGFEPLKVPTVKLAHERGIGPGALKEITVYGCPVEPLIIKDFKKPPTMSMERIPPVLLNAARRLVSNRPRIDVSRCVKCGICARDCPPKAMKFTKGAAPVIDQGKCIRCYCCQELCPEGAVYVAKPFVRKIIGR</sequence>
<dbReference type="PATRIC" id="fig|304371.9.peg.1149"/>
<dbReference type="EMBL" id="AP011532">
    <property type="protein sequence ID" value="BAI61186.1"/>
    <property type="molecule type" value="Genomic_DNA"/>
</dbReference>
<protein>
    <recommendedName>
        <fullName evidence="5">4Fe-4S ferredoxin-type domain-containing protein</fullName>
    </recommendedName>
</protein>
<reference evidence="6 7" key="1">
    <citation type="journal article" date="2007" name="Appl. Environ. Microbiol.">
        <title>Isolation of key methanogens for global methane emission from rice paddy fields: a novel isolate affiliated with the clone cluster rice cluster I.</title>
        <authorList>
            <person name="Sakai S."/>
            <person name="Imachi H."/>
            <person name="Sekiguchi Y."/>
            <person name="Ohashi A."/>
            <person name="Harada H."/>
            <person name="Kamagata Y."/>
        </authorList>
    </citation>
    <scope>NUCLEOTIDE SEQUENCE [LARGE SCALE GENOMIC DNA]</scope>
    <source>
        <strain evidence="7">DSM 17711 / JCM 13418 / NBRC 101707 / SANAE</strain>
    </source>
</reference>
<gene>
    <name evidence="6" type="ordered locus">MCP_1114</name>
</gene>
<reference evidence="7" key="3">
    <citation type="journal article" date="2011" name="PLoS ONE">
        <title>Genome sequence of a mesophilic hydrogenotrophic methanogen Methanocella paludicola, the first cultivated representative of the order Methanocellales.</title>
        <authorList>
            <person name="Sakai S."/>
            <person name="Takaki Y."/>
            <person name="Shimamura S."/>
            <person name="Sekine M."/>
            <person name="Tajima T."/>
            <person name="Kosugi H."/>
            <person name="Ichikawa N."/>
            <person name="Tasumi E."/>
            <person name="Hiraki A.T."/>
            <person name="Shimizu A."/>
            <person name="Kato Y."/>
            <person name="Nishiko R."/>
            <person name="Mori K."/>
            <person name="Fujita N."/>
            <person name="Imachi H."/>
            <person name="Takai K."/>
        </authorList>
    </citation>
    <scope>NUCLEOTIDE SEQUENCE [LARGE SCALE GENOMIC DNA]</scope>
    <source>
        <strain evidence="7">DSM 17711 / JCM 13418 / NBRC 101707 / SANAE</strain>
    </source>
</reference>
<dbReference type="InParanoid" id="D1YXL4"/>
<dbReference type="GeneID" id="8681124"/>
<dbReference type="SUPFAM" id="SSF54862">
    <property type="entry name" value="4Fe-4S ferredoxins"/>
    <property type="match status" value="1"/>
</dbReference>
<evidence type="ECO:0000259" key="5">
    <source>
        <dbReference type="PROSITE" id="PS51379"/>
    </source>
</evidence>
<dbReference type="InterPro" id="IPR050572">
    <property type="entry name" value="Fe-S_Ferredoxin"/>
</dbReference>
<dbReference type="PANTHER" id="PTHR43687">
    <property type="entry name" value="ADENYLYLSULFATE REDUCTASE, BETA SUBUNIT"/>
    <property type="match status" value="1"/>
</dbReference>
<evidence type="ECO:0000313" key="6">
    <source>
        <dbReference type="EMBL" id="BAI61186.1"/>
    </source>
</evidence>
<dbReference type="Pfam" id="PF04015">
    <property type="entry name" value="DUF362"/>
    <property type="match status" value="1"/>
</dbReference>
<keyword evidence="3" id="KW-0408">Iron</keyword>
<keyword evidence="2" id="KW-0479">Metal-binding</keyword>
<dbReference type="OrthoDB" id="2837at2157"/>
<name>D1YXL4_METPS</name>
<dbReference type="GO" id="GO:0016491">
    <property type="term" value="F:oxidoreductase activity"/>
    <property type="evidence" value="ECO:0007669"/>
    <property type="project" value="UniProtKB-ARBA"/>
</dbReference>
<evidence type="ECO:0000313" key="7">
    <source>
        <dbReference type="Proteomes" id="UP000001882"/>
    </source>
</evidence>
<feature type="domain" description="4Fe-4S ferredoxin-type" evidence="5">
    <location>
        <begin position="314"/>
        <end position="343"/>
    </location>
</feature>
<dbReference type="Proteomes" id="UP000001882">
    <property type="component" value="Chromosome"/>
</dbReference>
<feature type="domain" description="4Fe-4S ferredoxin-type" evidence="5">
    <location>
        <begin position="344"/>
        <end position="373"/>
    </location>
</feature>
<keyword evidence="7" id="KW-1185">Reference proteome</keyword>
<dbReference type="PROSITE" id="PS51379">
    <property type="entry name" value="4FE4S_FER_2"/>
    <property type="match status" value="2"/>
</dbReference>
<dbReference type="AlphaFoldDB" id="D1YXL4"/>
<evidence type="ECO:0000256" key="4">
    <source>
        <dbReference type="ARBA" id="ARBA00023014"/>
    </source>
</evidence>
<evidence type="ECO:0000256" key="3">
    <source>
        <dbReference type="ARBA" id="ARBA00023004"/>
    </source>
</evidence>
<organism evidence="6 7">
    <name type="scientific">Methanocella paludicola (strain DSM 17711 / JCM 13418 / NBRC 101707 / SANAE)</name>
    <dbReference type="NCBI Taxonomy" id="304371"/>
    <lineage>
        <taxon>Archaea</taxon>
        <taxon>Methanobacteriati</taxon>
        <taxon>Methanobacteriota</taxon>
        <taxon>Stenosarchaea group</taxon>
        <taxon>Methanomicrobia</taxon>
        <taxon>Methanocellales</taxon>
        <taxon>Methanocellaceae</taxon>
        <taxon>Methanocella</taxon>
    </lineage>
</organism>
<reference evidence="6 7" key="2">
    <citation type="journal article" date="2008" name="Int. J. Syst. Evol. Microbiol.">
        <title>Methanocella paludicola gen. nov., sp. nov., a methane-producing archaeon, the first isolate of the lineage 'Rice Cluster I', and proposal of the new archaeal order Methanocellales ord. nov.</title>
        <authorList>
            <person name="Sakai S."/>
            <person name="Imachi H."/>
            <person name="Hanada S."/>
            <person name="Ohashi A."/>
            <person name="Harada H."/>
            <person name="Kamagata Y."/>
        </authorList>
    </citation>
    <scope>NUCLEOTIDE SEQUENCE [LARGE SCALE GENOMIC DNA]</scope>
    <source>
        <strain evidence="7">DSM 17711 / JCM 13418 / NBRC 101707 / SANAE</strain>
    </source>
</reference>
<dbReference type="InterPro" id="IPR017900">
    <property type="entry name" value="4Fe4S_Fe_S_CS"/>
</dbReference>
<dbReference type="Pfam" id="PF12838">
    <property type="entry name" value="Fer4_7"/>
    <property type="match status" value="1"/>
</dbReference>
<accession>D1YXL4</accession>
<dbReference type="RefSeq" id="WP_012899865.1">
    <property type="nucleotide sequence ID" value="NC_013665.1"/>
</dbReference>
<dbReference type="Gene3D" id="3.30.70.20">
    <property type="match status" value="1"/>
</dbReference>
<keyword evidence="1" id="KW-0004">4Fe-4S</keyword>
<dbReference type="PANTHER" id="PTHR43687:SF1">
    <property type="entry name" value="FERREDOXIN III"/>
    <property type="match status" value="1"/>
</dbReference>
<dbReference type="GO" id="GO:0046872">
    <property type="term" value="F:metal ion binding"/>
    <property type="evidence" value="ECO:0007669"/>
    <property type="project" value="UniProtKB-KW"/>
</dbReference>
<evidence type="ECO:0000256" key="1">
    <source>
        <dbReference type="ARBA" id="ARBA00022485"/>
    </source>
</evidence>
<dbReference type="STRING" id="304371.MCP_1114"/>